<sequence>MLHMQVIRLWQQITGHFFLPLSQCRSYLACRKQTQQKTARRSEHPRRLIFEIDERYAAVTHVTQQATSLCRQWWLRFYQLIPAGCYQALIRVSADPPPSLREALGMKVRKKRCSLLNTFLMNESWPQRAVLQHGSFQSQLFSSSPSTEDLQIPKYEENAWVRDIRRGSGLREEANLKQKQQLAGSVPLSRAIRRFENGREHLERITDEEAHRHTWTNCWALGHCFVGTF</sequence>
<dbReference type="EMBL" id="SRMA01024068">
    <property type="protein sequence ID" value="TRZ01595.1"/>
    <property type="molecule type" value="Genomic_DNA"/>
</dbReference>
<evidence type="ECO:0000313" key="2">
    <source>
        <dbReference type="Proteomes" id="UP000316079"/>
    </source>
</evidence>
<dbReference type="AlphaFoldDB" id="A0A553RHD4"/>
<protein>
    <submittedName>
        <fullName evidence="1">Uncharacterized protein</fullName>
    </submittedName>
</protein>
<accession>A0A553RHD4</accession>
<evidence type="ECO:0000313" key="1">
    <source>
        <dbReference type="EMBL" id="TRZ01595.1"/>
    </source>
</evidence>
<gene>
    <name evidence="1" type="ORF">DNTS_010159</name>
</gene>
<proteinExistence type="predicted"/>
<keyword evidence="2" id="KW-1185">Reference proteome</keyword>
<organism evidence="1 2">
    <name type="scientific">Danionella cerebrum</name>
    <dbReference type="NCBI Taxonomy" id="2873325"/>
    <lineage>
        <taxon>Eukaryota</taxon>
        <taxon>Metazoa</taxon>
        <taxon>Chordata</taxon>
        <taxon>Craniata</taxon>
        <taxon>Vertebrata</taxon>
        <taxon>Euteleostomi</taxon>
        <taxon>Actinopterygii</taxon>
        <taxon>Neopterygii</taxon>
        <taxon>Teleostei</taxon>
        <taxon>Ostariophysi</taxon>
        <taxon>Cypriniformes</taxon>
        <taxon>Danionidae</taxon>
        <taxon>Danioninae</taxon>
        <taxon>Danionella</taxon>
    </lineage>
</organism>
<name>A0A553RHD4_9TELE</name>
<reference evidence="1 2" key="1">
    <citation type="journal article" date="2019" name="Sci. Data">
        <title>Hybrid genome assembly and annotation of Danionella translucida.</title>
        <authorList>
            <person name="Kadobianskyi M."/>
            <person name="Schulze L."/>
            <person name="Schuelke M."/>
            <person name="Judkewitz B."/>
        </authorList>
    </citation>
    <scope>NUCLEOTIDE SEQUENCE [LARGE SCALE GENOMIC DNA]</scope>
    <source>
        <strain evidence="1 2">Bolton</strain>
    </source>
</reference>
<comment type="caution">
    <text evidence="1">The sequence shown here is derived from an EMBL/GenBank/DDBJ whole genome shotgun (WGS) entry which is preliminary data.</text>
</comment>
<dbReference type="Proteomes" id="UP000316079">
    <property type="component" value="Unassembled WGS sequence"/>
</dbReference>